<evidence type="ECO:0000313" key="3">
    <source>
        <dbReference type="Proteomes" id="UP001596513"/>
    </source>
</evidence>
<keyword evidence="1" id="KW-0812">Transmembrane</keyword>
<dbReference type="Proteomes" id="UP001596513">
    <property type="component" value="Unassembled WGS sequence"/>
</dbReference>
<reference evidence="3" key="1">
    <citation type="journal article" date="2019" name="Int. J. Syst. Evol. Microbiol.">
        <title>The Global Catalogue of Microorganisms (GCM) 10K type strain sequencing project: providing services to taxonomists for standard genome sequencing and annotation.</title>
        <authorList>
            <consortium name="The Broad Institute Genomics Platform"/>
            <consortium name="The Broad Institute Genome Sequencing Center for Infectious Disease"/>
            <person name="Wu L."/>
            <person name="Ma J."/>
        </authorList>
    </citation>
    <scope>NUCLEOTIDE SEQUENCE [LARGE SCALE GENOMIC DNA]</scope>
    <source>
        <strain evidence="3">JCM 19635</strain>
    </source>
</reference>
<evidence type="ECO:0000256" key="1">
    <source>
        <dbReference type="SAM" id="Phobius"/>
    </source>
</evidence>
<comment type="caution">
    <text evidence="2">The sequence shown here is derived from an EMBL/GenBank/DDBJ whole genome shotgun (WGS) entry which is preliminary data.</text>
</comment>
<sequence>MADHATLGHFLPFLLRRRLQAVLWPDKSGTTRAITVVLLVLAMAYGAGFGLFLNASYLEGVATYLPIMLTGFYAGLLTTALLVDFMPTLRPVTRPLPEHFPVSARQNVVTAFLLDLITLRRITIMAGLLVALGVAPGHASVPGFGLLLLLGAAVLSFNARLLVSMRRWRHPLLLGHALSLALMLWWLAYPEARYTTALGVGMSLLPWLLWAAQLRWVAPQFSARFLPTETEAATGIAQTRLPLEWKVYRSKAWKAMLTGMLMKTGMLVVTALVFVKGTKLTTQGFFYFTFLPVIGFTYANNNLFGFMKSMVANEMLRLGLTRRVLLLYLRLVGPVVLIDCLVSAVALLGLYPASYWPLLWLLPLCAAALMSLGLWGSLYQAQPVAETVEFGNMRKNTSTLMSLLTIAVALSLYFLPWWWARIALAALVAGSAWWPIRQALRNDGALRRRLWHGLHA</sequence>
<gene>
    <name evidence="2" type="ORF">ACFQT0_00795</name>
</gene>
<feature type="transmembrane region" description="Helical" evidence="1">
    <location>
        <begin position="194"/>
        <end position="212"/>
    </location>
</feature>
<name>A0ABW2TY29_9BACT</name>
<feature type="transmembrane region" description="Helical" evidence="1">
    <location>
        <begin position="327"/>
        <end position="351"/>
    </location>
</feature>
<dbReference type="RefSeq" id="WP_380199572.1">
    <property type="nucleotide sequence ID" value="NZ_JBHTEK010000001.1"/>
</dbReference>
<keyword evidence="1" id="KW-0472">Membrane</keyword>
<feature type="transmembrane region" description="Helical" evidence="1">
    <location>
        <begin position="65"/>
        <end position="87"/>
    </location>
</feature>
<feature type="transmembrane region" description="Helical" evidence="1">
    <location>
        <begin position="141"/>
        <end position="159"/>
    </location>
</feature>
<feature type="transmembrane region" description="Helical" evidence="1">
    <location>
        <begin position="33"/>
        <end position="53"/>
    </location>
</feature>
<feature type="transmembrane region" description="Helical" evidence="1">
    <location>
        <begin position="357"/>
        <end position="378"/>
    </location>
</feature>
<proteinExistence type="predicted"/>
<accession>A0ABW2TY29</accession>
<evidence type="ECO:0000313" key="2">
    <source>
        <dbReference type="EMBL" id="MFC7666133.1"/>
    </source>
</evidence>
<feature type="transmembrane region" description="Helical" evidence="1">
    <location>
        <begin position="286"/>
        <end position="306"/>
    </location>
</feature>
<dbReference type="EMBL" id="JBHTEK010000001">
    <property type="protein sequence ID" value="MFC7666133.1"/>
    <property type="molecule type" value="Genomic_DNA"/>
</dbReference>
<organism evidence="2 3">
    <name type="scientific">Hymenobacter humi</name>
    <dbReference type="NCBI Taxonomy" id="1411620"/>
    <lineage>
        <taxon>Bacteria</taxon>
        <taxon>Pseudomonadati</taxon>
        <taxon>Bacteroidota</taxon>
        <taxon>Cytophagia</taxon>
        <taxon>Cytophagales</taxon>
        <taxon>Hymenobacteraceae</taxon>
        <taxon>Hymenobacter</taxon>
    </lineage>
</organism>
<feature type="transmembrane region" description="Helical" evidence="1">
    <location>
        <begin position="399"/>
        <end position="416"/>
    </location>
</feature>
<protein>
    <submittedName>
        <fullName evidence="2">Uncharacterized protein</fullName>
    </submittedName>
</protein>
<keyword evidence="3" id="KW-1185">Reference proteome</keyword>
<feature type="transmembrane region" description="Helical" evidence="1">
    <location>
        <begin position="255"/>
        <end position="274"/>
    </location>
</feature>
<feature type="transmembrane region" description="Helical" evidence="1">
    <location>
        <begin position="171"/>
        <end position="188"/>
    </location>
</feature>
<keyword evidence="1" id="KW-1133">Transmembrane helix</keyword>